<reference evidence="1 2" key="1">
    <citation type="submission" date="2019-11" db="EMBL/GenBank/DDBJ databases">
        <title>Genome analysis of Rhizobacterium cereale a novel genus and species isolated from maize roots in North Spain.</title>
        <authorList>
            <person name="Menendez E."/>
            <person name="Flores-Felix J.D."/>
            <person name="Ramirez-Bahena M.-H."/>
            <person name="Igual J.M."/>
            <person name="Garcia-Fraile P."/>
            <person name="Peix A."/>
            <person name="Velazquez E."/>
        </authorList>
    </citation>
    <scope>NUCLEOTIDE SEQUENCE [LARGE SCALE GENOMIC DNA]</scope>
    <source>
        <strain evidence="1 2">RZME27</strain>
    </source>
</reference>
<accession>A0A6A8AIK2</accession>
<dbReference type="EMBL" id="WIXI01000050">
    <property type="protein sequence ID" value="MQY49530.1"/>
    <property type="molecule type" value="Genomic_DNA"/>
</dbReference>
<comment type="caution">
    <text evidence="1">The sequence shown here is derived from an EMBL/GenBank/DDBJ whole genome shotgun (WGS) entry which is preliminary data.</text>
</comment>
<dbReference type="RefSeq" id="WP_153359322.1">
    <property type="nucleotide sequence ID" value="NZ_JAYKOO010000005.1"/>
</dbReference>
<dbReference type="AlphaFoldDB" id="A0A6A8AIK2"/>
<evidence type="ECO:0000313" key="1">
    <source>
        <dbReference type="EMBL" id="MQY49530.1"/>
    </source>
</evidence>
<keyword evidence="2" id="KW-1185">Reference proteome</keyword>
<gene>
    <name evidence="1" type="ORF">GAO09_26195</name>
</gene>
<evidence type="ECO:0000313" key="2">
    <source>
        <dbReference type="Proteomes" id="UP000435138"/>
    </source>
</evidence>
<organism evidence="1 2">
    <name type="scientific">Endobacterium cereale</name>
    <dbReference type="NCBI Taxonomy" id="2663029"/>
    <lineage>
        <taxon>Bacteria</taxon>
        <taxon>Pseudomonadati</taxon>
        <taxon>Pseudomonadota</taxon>
        <taxon>Alphaproteobacteria</taxon>
        <taxon>Hyphomicrobiales</taxon>
        <taxon>Rhizobiaceae</taxon>
        <taxon>Endobacterium</taxon>
    </lineage>
</organism>
<dbReference type="Proteomes" id="UP000435138">
    <property type="component" value="Unassembled WGS sequence"/>
</dbReference>
<sequence length="96" mass="10845">MTDEDAIGCILKAVDFYRRGDNKGFMPSDPDYERTILDGWSVGAISLQIASIRLGLPLAEVFTRAEQHGVEVPYIAKRELAYFEKQPGKRLSRKVE</sequence>
<name>A0A6A8AIK2_9HYPH</name>
<proteinExistence type="predicted"/>
<protein>
    <submittedName>
        <fullName evidence="1">Uncharacterized protein</fullName>
    </submittedName>
</protein>